<dbReference type="Proteomes" id="UP001597440">
    <property type="component" value="Unassembled WGS sequence"/>
</dbReference>
<dbReference type="CDD" id="cd14948">
    <property type="entry name" value="BACON"/>
    <property type="match status" value="1"/>
</dbReference>
<accession>A0ABW5L3W2</accession>
<reference evidence="2" key="1">
    <citation type="journal article" date="2019" name="Int. J. Syst. Evol. Microbiol.">
        <title>The Global Catalogue of Microorganisms (GCM) 10K type strain sequencing project: providing services to taxonomists for standard genome sequencing and annotation.</title>
        <authorList>
            <consortium name="The Broad Institute Genomics Platform"/>
            <consortium name="The Broad Institute Genome Sequencing Center for Infectious Disease"/>
            <person name="Wu L."/>
            <person name="Ma J."/>
        </authorList>
    </citation>
    <scope>NUCLEOTIDE SEQUENCE [LARGE SCALE GENOMIC DNA]</scope>
    <source>
        <strain evidence="2">KCTC 52298</strain>
    </source>
</reference>
<dbReference type="Gene3D" id="2.160.20.10">
    <property type="entry name" value="Single-stranded right-handed beta-helix, Pectin lyase-like"/>
    <property type="match status" value="1"/>
</dbReference>
<protein>
    <recommendedName>
        <fullName evidence="3">BACON domain-containing protein</fullName>
    </recommendedName>
</protein>
<dbReference type="Gene3D" id="2.60.40.10">
    <property type="entry name" value="Immunoglobulins"/>
    <property type="match status" value="1"/>
</dbReference>
<organism evidence="1 2">
    <name type="scientific">Sphingobacterium tabacisoli</name>
    <dbReference type="NCBI Taxonomy" id="2044855"/>
    <lineage>
        <taxon>Bacteria</taxon>
        <taxon>Pseudomonadati</taxon>
        <taxon>Bacteroidota</taxon>
        <taxon>Sphingobacteriia</taxon>
        <taxon>Sphingobacteriales</taxon>
        <taxon>Sphingobacteriaceae</taxon>
        <taxon>Sphingobacterium</taxon>
    </lineage>
</organism>
<evidence type="ECO:0000313" key="1">
    <source>
        <dbReference type="EMBL" id="MFD2555258.1"/>
    </source>
</evidence>
<dbReference type="InterPro" id="IPR013783">
    <property type="entry name" value="Ig-like_fold"/>
</dbReference>
<dbReference type="SUPFAM" id="SSF51126">
    <property type="entry name" value="Pectin lyase-like"/>
    <property type="match status" value="1"/>
</dbReference>
<comment type="caution">
    <text evidence="1">The sequence shown here is derived from an EMBL/GenBank/DDBJ whole genome shotgun (WGS) entry which is preliminary data.</text>
</comment>
<proteinExistence type="predicted"/>
<dbReference type="PROSITE" id="PS51257">
    <property type="entry name" value="PROKAR_LIPOPROTEIN"/>
    <property type="match status" value="1"/>
</dbReference>
<gene>
    <name evidence="1" type="ORF">ACFSQW_12700</name>
</gene>
<evidence type="ECO:0000313" key="2">
    <source>
        <dbReference type="Proteomes" id="UP001597440"/>
    </source>
</evidence>
<dbReference type="InterPro" id="IPR011050">
    <property type="entry name" value="Pectin_lyase_fold/virulence"/>
</dbReference>
<evidence type="ECO:0008006" key="3">
    <source>
        <dbReference type="Google" id="ProtNLM"/>
    </source>
</evidence>
<keyword evidence="2" id="KW-1185">Reference proteome</keyword>
<dbReference type="EMBL" id="JBHULD010000014">
    <property type="protein sequence ID" value="MFD2555258.1"/>
    <property type="molecule type" value="Genomic_DNA"/>
</dbReference>
<name>A0ABW5L3W2_9SPHI</name>
<sequence length="585" mass="60630">MNRIVKSIFIVICGLFSLVSCKDIDLESFTPNTGDISFTGTSLDAPNTLDTLWVDVNSNLPFRLKTDASWLSFVKPNGASSGKVGIITARNRELNARTGTVVAYITDAVQAQIQIKQSAGDPIPDVTRHFYVRVDGQVTADGLSWTNATSLHKALDEAVNGDYIHIAAGVYTPSKMLTGGTSAQDATFEIAENVHLIGGYAAQASTGATADPNLYKTEFNGNSKSLHVVTIIAPKAEGQQVELNGITITKGMAGGTGSVSAAGTTVSRQHGGGLFISKAKVRLTNVSIIDNGSANHAPGVYLTALADVTMDQVSVKNNYTTIAASNGGGIWNDGSRLVMYDSEIVGNRIGGVGAGLYSLNTAVESVNILYNVTIAKNTCGIFGNNSVGGGIYAREKSLFYIVNSTIYGNKAGGASFGGGIALYGATTFHLINSTVSGNEAGTTATATGGVGIHNSSANNNNLYIYNSIVSGNLGGSWPDMGGSTYAGYSVMSSVLGTQVLDADGKPTSVQFDPNTSFAAFGQNGGFGDTFPLKGASAATTQGLSALQLEILANNLQGLEGAKLLIDQNNVSRTNKKVMGADVSIK</sequence>
<dbReference type="InterPro" id="IPR024361">
    <property type="entry name" value="BACON"/>
</dbReference>
<dbReference type="RefSeq" id="WP_210353614.1">
    <property type="nucleotide sequence ID" value="NZ_JAEQMU010000001.1"/>
</dbReference>
<dbReference type="InterPro" id="IPR012334">
    <property type="entry name" value="Pectin_lyas_fold"/>
</dbReference>